<protein>
    <submittedName>
        <fullName evidence="2">Uncharacterized protein</fullName>
    </submittedName>
</protein>
<dbReference type="EMBL" id="ANMG01000060">
    <property type="protein sequence ID" value="EMD24154.1"/>
    <property type="molecule type" value="Genomic_DNA"/>
</dbReference>
<gene>
    <name evidence="2" type="ORF">C791_6232</name>
</gene>
<dbReference type="Proteomes" id="UP000014137">
    <property type="component" value="Unassembled WGS sequence"/>
</dbReference>
<accession>M2NPI6</accession>
<evidence type="ECO:0000256" key="1">
    <source>
        <dbReference type="SAM" id="MobiDB-lite"/>
    </source>
</evidence>
<name>M2NPI6_9PSEU</name>
<evidence type="ECO:0000313" key="2">
    <source>
        <dbReference type="EMBL" id="EMD24154.1"/>
    </source>
</evidence>
<sequence length="50" mass="5473">MPSSLRSQLGDVHGDLLRDTSLCFDFRNPPGPGPAPERRRSMGPDRVPSP</sequence>
<feature type="region of interest" description="Disordered" evidence="1">
    <location>
        <begin position="22"/>
        <end position="50"/>
    </location>
</feature>
<dbReference type="AlphaFoldDB" id="M2NPI6"/>
<proteinExistence type="predicted"/>
<organism evidence="2 3">
    <name type="scientific">Amycolatopsis azurea DSM 43854</name>
    <dbReference type="NCBI Taxonomy" id="1238180"/>
    <lineage>
        <taxon>Bacteria</taxon>
        <taxon>Bacillati</taxon>
        <taxon>Actinomycetota</taxon>
        <taxon>Actinomycetes</taxon>
        <taxon>Pseudonocardiales</taxon>
        <taxon>Pseudonocardiaceae</taxon>
        <taxon>Amycolatopsis</taxon>
    </lineage>
</organism>
<reference evidence="2 3" key="1">
    <citation type="submission" date="2012-10" db="EMBL/GenBank/DDBJ databases">
        <title>Genome assembly of Amycolatopsis azurea DSM 43854.</title>
        <authorList>
            <person name="Khatri I."/>
            <person name="Kaur I."/>
            <person name="Subramanian S."/>
            <person name="Mayilraj S."/>
        </authorList>
    </citation>
    <scope>NUCLEOTIDE SEQUENCE [LARGE SCALE GENOMIC DNA]</scope>
    <source>
        <strain evidence="2 3">DSM 43854</strain>
    </source>
</reference>
<comment type="caution">
    <text evidence="2">The sequence shown here is derived from an EMBL/GenBank/DDBJ whole genome shotgun (WGS) entry which is preliminary data.</text>
</comment>
<evidence type="ECO:0000313" key="3">
    <source>
        <dbReference type="Proteomes" id="UP000014137"/>
    </source>
</evidence>
<dbReference type="PATRIC" id="fig|1238180.3.peg.5983"/>